<accession>A0ABY1P3B5</accession>
<dbReference type="EMBL" id="FXTT01000003">
    <property type="protein sequence ID" value="SMP24296.1"/>
    <property type="molecule type" value="Genomic_DNA"/>
</dbReference>
<evidence type="ECO:0008006" key="3">
    <source>
        <dbReference type="Google" id="ProtNLM"/>
    </source>
</evidence>
<comment type="caution">
    <text evidence="1">The sequence shown here is derived from an EMBL/GenBank/DDBJ whole genome shotgun (WGS) entry which is preliminary data.</text>
</comment>
<name>A0ABY1P3B5_9HYPH</name>
<reference evidence="1 2" key="1">
    <citation type="submission" date="2017-05" db="EMBL/GenBank/DDBJ databases">
        <authorList>
            <person name="Varghese N."/>
            <person name="Submissions S."/>
        </authorList>
    </citation>
    <scope>NUCLEOTIDE SEQUENCE [LARGE SCALE GENOMIC DNA]</scope>
    <source>
        <strain evidence="1 2">DSM 15949</strain>
    </source>
</reference>
<sequence length="227" mass="25192">MSIGDSQTAIISLGISCQSARQIRDCRQSVSGLLGADLQPERHFFDGLISPLGGLAQLFADGFPMFERDSLTAGPGHPTWNPYGFRFLHHFRDAFGRIDLEGSYRHEHGRFSHLKTKFDALRSRARIVFVISNSQNNLDEVGVETGVAGFDFRSGGIDHLQRAVDAYLGRSCEFLIVSYPERCGDLRHPNLYLLTRDQTEWVGDKAQWRAVFSAFLGQGAGALRSAG</sequence>
<organism evidence="1 2">
    <name type="scientific">Roseibium denhamense</name>
    <dbReference type="NCBI Taxonomy" id="76305"/>
    <lineage>
        <taxon>Bacteria</taxon>
        <taxon>Pseudomonadati</taxon>
        <taxon>Pseudomonadota</taxon>
        <taxon>Alphaproteobacteria</taxon>
        <taxon>Hyphomicrobiales</taxon>
        <taxon>Stappiaceae</taxon>
        <taxon>Roseibium</taxon>
    </lineage>
</organism>
<proteinExistence type="predicted"/>
<dbReference type="RefSeq" id="WP_155193824.1">
    <property type="nucleotide sequence ID" value="NZ_BAAAEA010000002.1"/>
</dbReference>
<protein>
    <recommendedName>
        <fullName evidence="3">Papain-like cysteine peptidase</fullName>
    </recommendedName>
</protein>
<dbReference type="Proteomes" id="UP001157914">
    <property type="component" value="Unassembled WGS sequence"/>
</dbReference>
<keyword evidence="2" id="KW-1185">Reference proteome</keyword>
<evidence type="ECO:0000313" key="1">
    <source>
        <dbReference type="EMBL" id="SMP24296.1"/>
    </source>
</evidence>
<gene>
    <name evidence="1" type="ORF">SAMN06265374_2413</name>
</gene>
<evidence type="ECO:0000313" key="2">
    <source>
        <dbReference type="Proteomes" id="UP001157914"/>
    </source>
</evidence>